<reference evidence="2" key="1">
    <citation type="submission" date="2018-02" db="EMBL/GenBank/DDBJ databases">
        <authorList>
            <person name="Hornung B."/>
        </authorList>
    </citation>
    <scope>NUCLEOTIDE SEQUENCE [LARGE SCALE GENOMIC DNA]</scope>
</reference>
<feature type="non-terminal residue" evidence="1">
    <location>
        <position position="1"/>
    </location>
</feature>
<keyword evidence="2" id="KW-1185">Reference proteome</keyword>
<name>A0A375I3Z1_9ACTN</name>
<proteinExistence type="predicted"/>
<sequence>STKTGQWIKYTLYDMSPNATNGRHDNNR</sequence>
<dbReference type="EMBL" id="OMOH01000025">
    <property type="protein sequence ID" value="SPF69576.1"/>
    <property type="molecule type" value="Genomic_DNA"/>
</dbReference>
<dbReference type="Proteomes" id="UP000265962">
    <property type="component" value="Unassembled WGS sequence"/>
</dbReference>
<gene>
    <name evidence="1" type="ORF">PROPJV5_2563</name>
</gene>
<accession>A0A375I3Z1</accession>
<organism evidence="1 2">
    <name type="scientific">Propionibacterium ruminifibrarum</name>
    <dbReference type="NCBI Taxonomy" id="1962131"/>
    <lineage>
        <taxon>Bacteria</taxon>
        <taxon>Bacillati</taxon>
        <taxon>Actinomycetota</taxon>
        <taxon>Actinomycetes</taxon>
        <taxon>Propionibacteriales</taxon>
        <taxon>Propionibacteriaceae</taxon>
        <taxon>Propionibacterium</taxon>
    </lineage>
</organism>
<dbReference type="AlphaFoldDB" id="A0A375I3Z1"/>
<evidence type="ECO:0000313" key="2">
    <source>
        <dbReference type="Proteomes" id="UP000265962"/>
    </source>
</evidence>
<evidence type="ECO:0000313" key="1">
    <source>
        <dbReference type="EMBL" id="SPF69576.1"/>
    </source>
</evidence>
<protein>
    <submittedName>
        <fullName evidence="1">Uncharacterized protein</fullName>
    </submittedName>
</protein>